<dbReference type="SUPFAM" id="SSF54236">
    <property type="entry name" value="Ubiquitin-like"/>
    <property type="match status" value="1"/>
</dbReference>
<protein>
    <recommendedName>
        <fullName evidence="2">Ubiquitin-like domain-containing protein</fullName>
    </recommendedName>
</protein>
<feature type="compositionally biased region" description="Polar residues" evidence="1">
    <location>
        <begin position="1"/>
        <end position="13"/>
    </location>
</feature>
<feature type="domain" description="Ubiquitin-like" evidence="2">
    <location>
        <begin position="24"/>
        <end position="99"/>
    </location>
</feature>
<gene>
    <name evidence="3" type="ORF">PIB30_014210</name>
</gene>
<dbReference type="CDD" id="cd01763">
    <property type="entry name" value="Ubl_SUMO_like"/>
    <property type="match status" value="1"/>
</dbReference>
<accession>A0ABU6W4Z1</accession>
<comment type="caution">
    <text evidence="3">The sequence shown here is derived from an EMBL/GenBank/DDBJ whole genome shotgun (WGS) entry which is preliminary data.</text>
</comment>
<keyword evidence="4" id="KW-1185">Reference proteome</keyword>
<evidence type="ECO:0000259" key="2">
    <source>
        <dbReference type="PROSITE" id="PS50053"/>
    </source>
</evidence>
<dbReference type="PANTHER" id="PTHR10562">
    <property type="entry name" value="SMALL UBIQUITIN-RELATED MODIFIER"/>
    <property type="match status" value="1"/>
</dbReference>
<organism evidence="3 4">
    <name type="scientific">Stylosanthes scabra</name>
    <dbReference type="NCBI Taxonomy" id="79078"/>
    <lineage>
        <taxon>Eukaryota</taxon>
        <taxon>Viridiplantae</taxon>
        <taxon>Streptophyta</taxon>
        <taxon>Embryophyta</taxon>
        <taxon>Tracheophyta</taxon>
        <taxon>Spermatophyta</taxon>
        <taxon>Magnoliopsida</taxon>
        <taxon>eudicotyledons</taxon>
        <taxon>Gunneridae</taxon>
        <taxon>Pentapetalae</taxon>
        <taxon>rosids</taxon>
        <taxon>fabids</taxon>
        <taxon>Fabales</taxon>
        <taxon>Fabaceae</taxon>
        <taxon>Papilionoideae</taxon>
        <taxon>50 kb inversion clade</taxon>
        <taxon>dalbergioids sensu lato</taxon>
        <taxon>Dalbergieae</taxon>
        <taxon>Pterocarpus clade</taxon>
        <taxon>Stylosanthes</taxon>
    </lineage>
</organism>
<dbReference type="Gene3D" id="3.10.20.90">
    <property type="entry name" value="Phosphatidylinositol 3-kinase Catalytic Subunit, Chain A, domain 1"/>
    <property type="match status" value="1"/>
</dbReference>
<evidence type="ECO:0000313" key="3">
    <source>
        <dbReference type="EMBL" id="MED6180874.1"/>
    </source>
</evidence>
<reference evidence="3 4" key="1">
    <citation type="journal article" date="2023" name="Plants (Basel)">
        <title>Bridging the Gap: Combining Genomics and Transcriptomics Approaches to Understand Stylosanthes scabra, an Orphan Legume from the Brazilian Caatinga.</title>
        <authorList>
            <person name="Ferreira-Neto J.R.C."/>
            <person name="da Silva M.D."/>
            <person name="Binneck E."/>
            <person name="de Melo N.F."/>
            <person name="da Silva R.H."/>
            <person name="de Melo A.L.T.M."/>
            <person name="Pandolfi V."/>
            <person name="Bustamante F.O."/>
            <person name="Brasileiro-Vidal A.C."/>
            <person name="Benko-Iseppon A.M."/>
        </authorList>
    </citation>
    <scope>NUCLEOTIDE SEQUENCE [LARGE SCALE GENOMIC DNA]</scope>
    <source>
        <tissue evidence="3">Leaves</tissue>
    </source>
</reference>
<proteinExistence type="predicted"/>
<evidence type="ECO:0000256" key="1">
    <source>
        <dbReference type="SAM" id="MobiDB-lite"/>
    </source>
</evidence>
<evidence type="ECO:0000313" key="4">
    <source>
        <dbReference type="Proteomes" id="UP001341840"/>
    </source>
</evidence>
<dbReference type="InterPro" id="IPR000626">
    <property type="entry name" value="Ubiquitin-like_dom"/>
</dbReference>
<dbReference type="InterPro" id="IPR029071">
    <property type="entry name" value="Ubiquitin-like_domsf"/>
</dbReference>
<name>A0ABU6W4Z1_9FABA</name>
<feature type="region of interest" description="Disordered" evidence="1">
    <location>
        <begin position="1"/>
        <end position="24"/>
    </location>
</feature>
<dbReference type="InterPro" id="IPR022617">
    <property type="entry name" value="Rad60/SUMO-like_dom"/>
</dbReference>
<dbReference type="PROSITE" id="PS50053">
    <property type="entry name" value="UBIQUITIN_2"/>
    <property type="match status" value="1"/>
</dbReference>
<dbReference type="Pfam" id="PF11976">
    <property type="entry name" value="Rad60-SLD"/>
    <property type="match status" value="1"/>
</dbReference>
<sequence length="111" mass="12047">MSVSSSSAGTNKRNASDDDGVPRITISITGQNDRRLHYKVNPNKSLSSAFINYCERTGLDHSTIQFLYGGSRVHGKDTAKKLKLKEGDEIFAAKQVHGGGVATLSFLPGWH</sequence>
<dbReference type="Proteomes" id="UP001341840">
    <property type="component" value="Unassembled WGS sequence"/>
</dbReference>
<dbReference type="EMBL" id="JASCZI010181280">
    <property type="protein sequence ID" value="MED6180874.1"/>
    <property type="molecule type" value="Genomic_DNA"/>
</dbReference>